<evidence type="ECO:0000313" key="8">
    <source>
        <dbReference type="EMBL" id="WOH02977.1"/>
    </source>
</evidence>
<reference evidence="8" key="2">
    <citation type="submission" date="2022-03" db="EMBL/GenBank/DDBJ databases">
        <title>Draft title - Genomic analysis of global carrot germplasm unveils the trajectory of domestication and the origin of high carotenoid orange carrot.</title>
        <authorList>
            <person name="Iorizzo M."/>
            <person name="Ellison S."/>
            <person name="Senalik D."/>
            <person name="Macko-Podgorni A."/>
            <person name="Grzebelus D."/>
            <person name="Bostan H."/>
            <person name="Rolling W."/>
            <person name="Curaba J."/>
            <person name="Simon P."/>
        </authorList>
    </citation>
    <scope>NUCLEOTIDE SEQUENCE</scope>
    <source>
        <tissue evidence="8">Leaf</tissue>
    </source>
</reference>
<dbReference type="GO" id="GO:0005524">
    <property type="term" value="F:ATP binding"/>
    <property type="evidence" value="ECO:0007669"/>
    <property type="project" value="UniProtKB-KW"/>
</dbReference>
<evidence type="ECO:0000259" key="7">
    <source>
        <dbReference type="PROSITE" id="PS50127"/>
    </source>
</evidence>
<dbReference type="CDD" id="cd23837">
    <property type="entry name" value="UBCc_UBE2O"/>
    <property type="match status" value="1"/>
</dbReference>
<dbReference type="EMBL" id="CP093347">
    <property type="protein sequence ID" value="WOH02977.1"/>
    <property type="molecule type" value="Genomic_DNA"/>
</dbReference>
<keyword evidence="3" id="KW-0547">Nucleotide-binding</keyword>
<organism evidence="8 9">
    <name type="scientific">Daucus carota subsp. sativus</name>
    <name type="common">Carrot</name>
    <dbReference type="NCBI Taxonomy" id="79200"/>
    <lineage>
        <taxon>Eukaryota</taxon>
        <taxon>Viridiplantae</taxon>
        <taxon>Streptophyta</taxon>
        <taxon>Embryophyta</taxon>
        <taxon>Tracheophyta</taxon>
        <taxon>Spermatophyta</taxon>
        <taxon>Magnoliopsida</taxon>
        <taxon>eudicotyledons</taxon>
        <taxon>Gunneridae</taxon>
        <taxon>Pentapetalae</taxon>
        <taxon>asterids</taxon>
        <taxon>campanulids</taxon>
        <taxon>Apiales</taxon>
        <taxon>Apiaceae</taxon>
        <taxon>Apioideae</taxon>
        <taxon>Scandiceae</taxon>
        <taxon>Daucinae</taxon>
        <taxon>Daucus</taxon>
        <taxon>Daucus sect. Daucus</taxon>
    </lineage>
</organism>
<evidence type="ECO:0000313" key="9">
    <source>
        <dbReference type="Proteomes" id="UP000077755"/>
    </source>
</evidence>
<dbReference type="AlphaFoldDB" id="A0AAF1B3U1"/>
<dbReference type="InterPro" id="IPR016135">
    <property type="entry name" value="UBQ-conjugating_enzyme/RWD"/>
</dbReference>
<keyword evidence="5" id="KW-0067">ATP-binding</keyword>
<evidence type="ECO:0000256" key="5">
    <source>
        <dbReference type="ARBA" id="ARBA00022840"/>
    </source>
</evidence>
<dbReference type="InterPro" id="IPR000608">
    <property type="entry name" value="UBC"/>
</dbReference>
<proteinExistence type="predicted"/>
<sequence length="745" mass="82410">MESPAIGRSYIAAKAKKRVFPGGSSMDPDVIEIPPPTPINRSSKSKTLKLKEVVDQEIIDVDMDENSCNVMLTEGIGTNYKGKGAITNNSLGIDGDGGQSSKKNSAPGSHSVVNLEGFACDLSFLDDDYVDMYPDGAHVFDDNQMYEDEYEILQSHFDNIDIPPGVEAPVSWFPGPAQNKINVGATKNPALSNPKPQPSPGVILPEMEASHSLWSLDPWGRMPTTNTLGMETPVQGVSHPHKAGLSSSWSTIENAQSKKNIASSKYFQHKAQSSGGWGFVNKSTPFGLASSHGPHKPPGSLNQQYIEAKAAFRGDNILRKKTKHIARNPYIPNASEASPVTSSWYKHDNSMYVMVPPNYPTHYNPFLSEHMSFDGVAYDPFLQDSFTIQTNATDLGVPLGSSSGSQKDATFLDCPSNSSQQNVTDKHVNRDEILMKLHQFKKFDVVQDPSDHHYVHNGSSSKQPSKSWAKKIQEEWKILEKDLPDTIFVRAYESRMDLLRAVIIGAEGTPYHDGLFFFDVLFPDNYPHVPPHVYYHSRGLRLNPNLYNNGKVCLSLLNTWSGSQKEMWIPNLSTMLQVLVSIQGLILNAKPYFNEPAYDRLSGTPHGEKSSQHYNESTFILSLKTMVFTLKKQPKHFEDFVVGHFFKCALDVLVACKAYMDGAQVGCLVKGGVQDVDEGDKSCSQNFKATLGAYLKPLVDAFTQIGVKDCEQFIPPSQTGNSQTGFRQSGHRHMSPALKTPNYFS</sequence>
<feature type="region of interest" description="Disordered" evidence="6">
    <location>
        <begin position="717"/>
        <end position="745"/>
    </location>
</feature>
<keyword evidence="9" id="KW-1185">Reference proteome</keyword>
<dbReference type="Proteomes" id="UP000077755">
    <property type="component" value="Chromosome 5"/>
</dbReference>
<dbReference type="PANTHER" id="PTHR46116:SF41">
    <property type="entry name" value="UBIQUITIN-CONJUGATING ENZYME E2 25-RELATED"/>
    <property type="match status" value="1"/>
</dbReference>
<keyword evidence="4" id="KW-0833">Ubl conjugation pathway</keyword>
<dbReference type="Pfam" id="PF00179">
    <property type="entry name" value="UQ_con"/>
    <property type="match status" value="1"/>
</dbReference>
<feature type="domain" description="UBC core" evidence="7">
    <location>
        <begin position="467"/>
        <end position="627"/>
    </location>
</feature>
<dbReference type="EC" id="2.3.2.23" evidence="1"/>
<dbReference type="GO" id="GO:0061631">
    <property type="term" value="F:ubiquitin conjugating enzyme activity"/>
    <property type="evidence" value="ECO:0007669"/>
    <property type="project" value="UniProtKB-EC"/>
</dbReference>
<accession>A0AAF1B3U1</accession>
<evidence type="ECO:0000256" key="1">
    <source>
        <dbReference type="ARBA" id="ARBA00012486"/>
    </source>
</evidence>
<feature type="region of interest" description="Disordered" evidence="6">
    <location>
        <begin position="23"/>
        <end position="43"/>
    </location>
</feature>
<protein>
    <recommendedName>
        <fullName evidence="1">E2 ubiquitin-conjugating enzyme</fullName>
        <ecNumber evidence="1">2.3.2.23</ecNumber>
    </recommendedName>
</protein>
<dbReference type="FunFam" id="3.10.110.10:FF:000028">
    <property type="entry name" value="Probable ubiquitin-conjugating enzyme E2 23"/>
    <property type="match status" value="1"/>
</dbReference>
<keyword evidence="2" id="KW-0808">Transferase</keyword>
<evidence type="ECO:0000256" key="2">
    <source>
        <dbReference type="ARBA" id="ARBA00022679"/>
    </source>
</evidence>
<evidence type="ECO:0000256" key="4">
    <source>
        <dbReference type="ARBA" id="ARBA00022786"/>
    </source>
</evidence>
<evidence type="ECO:0000256" key="6">
    <source>
        <dbReference type="SAM" id="MobiDB-lite"/>
    </source>
</evidence>
<name>A0AAF1B3U1_DAUCS</name>
<dbReference type="SUPFAM" id="SSF54495">
    <property type="entry name" value="UBC-like"/>
    <property type="match status" value="1"/>
</dbReference>
<dbReference type="SMART" id="SM00212">
    <property type="entry name" value="UBCc"/>
    <property type="match status" value="1"/>
</dbReference>
<dbReference type="PANTHER" id="PTHR46116">
    <property type="entry name" value="(E3-INDEPENDENT) E2 UBIQUITIN-CONJUGATING ENZYME"/>
    <property type="match status" value="1"/>
</dbReference>
<dbReference type="PROSITE" id="PS50127">
    <property type="entry name" value="UBC_2"/>
    <property type="match status" value="1"/>
</dbReference>
<dbReference type="Gene3D" id="3.10.110.10">
    <property type="entry name" value="Ubiquitin Conjugating Enzyme"/>
    <property type="match status" value="1"/>
</dbReference>
<dbReference type="KEGG" id="dcr:108223211"/>
<gene>
    <name evidence="8" type="ORF">DCAR_0522367</name>
</gene>
<evidence type="ECO:0000256" key="3">
    <source>
        <dbReference type="ARBA" id="ARBA00022741"/>
    </source>
</evidence>
<reference evidence="8" key="1">
    <citation type="journal article" date="2016" name="Nat. Genet.">
        <title>A high-quality carrot genome assembly provides new insights into carotenoid accumulation and asterid genome evolution.</title>
        <authorList>
            <person name="Iorizzo M."/>
            <person name="Ellison S."/>
            <person name="Senalik D."/>
            <person name="Zeng P."/>
            <person name="Satapoomin P."/>
            <person name="Huang J."/>
            <person name="Bowman M."/>
            <person name="Iovene M."/>
            <person name="Sanseverino W."/>
            <person name="Cavagnaro P."/>
            <person name="Yildiz M."/>
            <person name="Macko-Podgorni A."/>
            <person name="Moranska E."/>
            <person name="Grzebelus E."/>
            <person name="Grzebelus D."/>
            <person name="Ashrafi H."/>
            <person name="Zheng Z."/>
            <person name="Cheng S."/>
            <person name="Spooner D."/>
            <person name="Van Deynze A."/>
            <person name="Simon P."/>
        </authorList>
    </citation>
    <scope>NUCLEOTIDE SEQUENCE</scope>
    <source>
        <tissue evidence="8">Leaf</tissue>
    </source>
</reference>
<feature type="compositionally biased region" description="Polar residues" evidence="6">
    <location>
        <begin position="717"/>
        <end position="727"/>
    </location>
</feature>